<feature type="non-terminal residue" evidence="6">
    <location>
        <position position="1"/>
    </location>
</feature>
<name>A0AAD9ZHG2_9ROSI</name>
<dbReference type="InterPro" id="IPR045002">
    <property type="entry name" value="Ech1-like"/>
</dbReference>
<sequence length="78" mass="8272">GGKKELYQEGLKLAQLIASKSPVAVQGTKNILDAAWGRTVEDNLNYTAVWNAGMLQTADIPTALGAAKSKQAPLFSKL</sequence>
<comment type="pathway">
    <text evidence="1">Lipid metabolism; fatty acid beta-oxidation.</text>
</comment>
<evidence type="ECO:0000256" key="5">
    <source>
        <dbReference type="ARBA" id="ARBA00023235"/>
    </source>
</evidence>
<dbReference type="EMBL" id="JANJYJ010000115">
    <property type="protein sequence ID" value="KAK3180242.1"/>
    <property type="molecule type" value="Genomic_DNA"/>
</dbReference>
<proteinExistence type="inferred from homology"/>
<evidence type="ECO:0000256" key="1">
    <source>
        <dbReference type="ARBA" id="ARBA00005005"/>
    </source>
</evidence>
<reference evidence="6" key="1">
    <citation type="journal article" date="2023" name="Plant J.">
        <title>Genome sequences and population genomics provide insights into the demographic history, inbreeding, and mutation load of two 'living fossil' tree species of Dipteronia.</title>
        <authorList>
            <person name="Feng Y."/>
            <person name="Comes H.P."/>
            <person name="Chen J."/>
            <person name="Zhu S."/>
            <person name="Lu R."/>
            <person name="Zhang X."/>
            <person name="Li P."/>
            <person name="Qiu J."/>
            <person name="Olsen K.M."/>
            <person name="Qiu Y."/>
        </authorList>
    </citation>
    <scope>NUCLEOTIDE SEQUENCE</scope>
    <source>
        <strain evidence="6">NBL</strain>
    </source>
</reference>
<evidence type="ECO:0000256" key="3">
    <source>
        <dbReference type="ARBA" id="ARBA00022832"/>
    </source>
</evidence>
<keyword evidence="3" id="KW-0276">Fatty acid metabolism</keyword>
<dbReference type="GO" id="GO:0006631">
    <property type="term" value="P:fatty acid metabolic process"/>
    <property type="evidence" value="ECO:0007669"/>
    <property type="project" value="UniProtKB-KW"/>
</dbReference>
<accession>A0AAD9ZHG2</accession>
<dbReference type="Proteomes" id="UP001281410">
    <property type="component" value="Unassembled WGS sequence"/>
</dbReference>
<dbReference type="GO" id="GO:0051750">
    <property type="term" value="F:delta(3,5)-delta(2,4)-dienoyl-CoA isomerase activity"/>
    <property type="evidence" value="ECO:0007669"/>
    <property type="project" value="TreeGrafter"/>
</dbReference>
<dbReference type="InterPro" id="IPR029045">
    <property type="entry name" value="ClpP/crotonase-like_dom_sf"/>
</dbReference>
<protein>
    <recommendedName>
        <fullName evidence="8">Enoyl-CoA hydratase</fullName>
    </recommendedName>
</protein>
<dbReference type="InterPro" id="IPR014748">
    <property type="entry name" value="Enoyl-CoA_hydra_C"/>
</dbReference>
<keyword evidence="4" id="KW-0443">Lipid metabolism</keyword>
<evidence type="ECO:0000313" key="7">
    <source>
        <dbReference type="Proteomes" id="UP001281410"/>
    </source>
</evidence>
<dbReference type="FunFam" id="1.10.12.10:FF:000004">
    <property type="entry name" value="Delta3,5-delta2,4-dienoyl-CoA isomerase"/>
    <property type="match status" value="1"/>
</dbReference>
<dbReference type="GO" id="GO:0005739">
    <property type="term" value="C:mitochondrion"/>
    <property type="evidence" value="ECO:0007669"/>
    <property type="project" value="TreeGrafter"/>
</dbReference>
<dbReference type="SUPFAM" id="SSF52096">
    <property type="entry name" value="ClpP/crotonase"/>
    <property type="match status" value="1"/>
</dbReference>
<comment type="caution">
    <text evidence="6">The sequence shown here is derived from an EMBL/GenBank/DDBJ whole genome shotgun (WGS) entry which is preliminary data.</text>
</comment>
<gene>
    <name evidence="6" type="ORF">Dsin_032745</name>
</gene>
<dbReference type="Gene3D" id="1.10.12.10">
    <property type="entry name" value="Lyase 2-enoyl-coa Hydratase, Chain A, domain 2"/>
    <property type="match status" value="1"/>
</dbReference>
<organism evidence="6 7">
    <name type="scientific">Dipteronia sinensis</name>
    <dbReference type="NCBI Taxonomy" id="43782"/>
    <lineage>
        <taxon>Eukaryota</taxon>
        <taxon>Viridiplantae</taxon>
        <taxon>Streptophyta</taxon>
        <taxon>Embryophyta</taxon>
        <taxon>Tracheophyta</taxon>
        <taxon>Spermatophyta</taxon>
        <taxon>Magnoliopsida</taxon>
        <taxon>eudicotyledons</taxon>
        <taxon>Gunneridae</taxon>
        <taxon>Pentapetalae</taxon>
        <taxon>rosids</taxon>
        <taxon>malvids</taxon>
        <taxon>Sapindales</taxon>
        <taxon>Sapindaceae</taxon>
        <taxon>Hippocastanoideae</taxon>
        <taxon>Acereae</taxon>
        <taxon>Dipteronia</taxon>
    </lineage>
</organism>
<comment type="similarity">
    <text evidence="2">Belongs to the enoyl-CoA hydratase/isomerase family.</text>
</comment>
<evidence type="ECO:0008006" key="8">
    <source>
        <dbReference type="Google" id="ProtNLM"/>
    </source>
</evidence>
<keyword evidence="7" id="KW-1185">Reference proteome</keyword>
<evidence type="ECO:0000256" key="4">
    <source>
        <dbReference type="ARBA" id="ARBA00023098"/>
    </source>
</evidence>
<dbReference type="PANTHER" id="PTHR43149:SF1">
    <property type="entry name" value="DELTA(3,5)-DELTA(2,4)-DIENOYL-COA ISOMERASE, MITOCHONDRIAL"/>
    <property type="match status" value="1"/>
</dbReference>
<evidence type="ECO:0000256" key="2">
    <source>
        <dbReference type="ARBA" id="ARBA00005254"/>
    </source>
</evidence>
<evidence type="ECO:0000313" key="6">
    <source>
        <dbReference type="EMBL" id="KAK3180242.1"/>
    </source>
</evidence>
<dbReference type="PANTHER" id="PTHR43149">
    <property type="entry name" value="ENOYL-COA HYDRATASE"/>
    <property type="match status" value="1"/>
</dbReference>
<keyword evidence="5" id="KW-0413">Isomerase</keyword>
<dbReference type="AlphaFoldDB" id="A0AAD9ZHG2"/>